<dbReference type="EMBL" id="JBHSWE010000001">
    <property type="protein sequence ID" value="MFC6672388.1"/>
    <property type="molecule type" value="Genomic_DNA"/>
</dbReference>
<gene>
    <name evidence="1" type="ORF">ACFQDL_21705</name>
</gene>
<keyword evidence="2" id="KW-1185">Reference proteome</keyword>
<name>A0ABW2A4I4_9GAMM</name>
<sequence>MDRALQQVEYALREKSLSDSDRLRIKSYRQDAERLRKDLDMDL</sequence>
<comment type="caution">
    <text evidence="1">The sequence shown here is derived from an EMBL/GenBank/DDBJ whole genome shotgun (WGS) entry which is preliminary data.</text>
</comment>
<reference evidence="2" key="1">
    <citation type="journal article" date="2019" name="Int. J. Syst. Evol. Microbiol.">
        <title>The Global Catalogue of Microorganisms (GCM) 10K type strain sequencing project: providing services to taxonomists for standard genome sequencing and annotation.</title>
        <authorList>
            <consortium name="The Broad Institute Genomics Platform"/>
            <consortium name="The Broad Institute Genome Sequencing Center for Infectious Disease"/>
            <person name="Wu L."/>
            <person name="Ma J."/>
        </authorList>
    </citation>
    <scope>NUCLEOTIDE SEQUENCE [LARGE SCALE GENOMIC DNA]</scope>
    <source>
        <strain evidence="2">NBRC 111756</strain>
    </source>
</reference>
<protein>
    <submittedName>
        <fullName evidence="1">Uncharacterized protein</fullName>
    </submittedName>
</protein>
<organism evidence="1 2">
    <name type="scientific">Marinobacterium aestuariivivens</name>
    <dbReference type="NCBI Taxonomy" id="1698799"/>
    <lineage>
        <taxon>Bacteria</taxon>
        <taxon>Pseudomonadati</taxon>
        <taxon>Pseudomonadota</taxon>
        <taxon>Gammaproteobacteria</taxon>
        <taxon>Oceanospirillales</taxon>
        <taxon>Oceanospirillaceae</taxon>
        <taxon>Marinobacterium</taxon>
    </lineage>
</organism>
<evidence type="ECO:0000313" key="2">
    <source>
        <dbReference type="Proteomes" id="UP001596422"/>
    </source>
</evidence>
<dbReference type="Proteomes" id="UP001596422">
    <property type="component" value="Unassembled WGS sequence"/>
</dbReference>
<evidence type="ECO:0000313" key="1">
    <source>
        <dbReference type="EMBL" id="MFC6672388.1"/>
    </source>
</evidence>
<accession>A0ABW2A4I4</accession>
<dbReference type="RefSeq" id="WP_379910830.1">
    <property type="nucleotide sequence ID" value="NZ_JBHSWE010000001.1"/>
</dbReference>
<proteinExistence type="predicted"/>